<dbReference type="KEGG" id="ppru:FDP22_15320"/>
<feature type="transmembrane region" description="Helical" evidence="2">
    <location>
        <begin position="138"/>
        <end position="162"/>
    </location>
</feature>
<dbReference type="PANTHER" id="PTHR38592:SF3">
    <property type="entry name" value="BLL4819 PROTEIN"/>
    <property type="match status" value="1"/>
</dbReference>
<organism evidence="3 4">
    <name type="scientific">Paroceanicella profunda</name>
    <dbReference type="NCBI Taxonomy" id="2579971"/>
    <lineage>
        <taxon>Bacteria</taxon>
        <taxon>Pseudomonadati</taxon>
        <taxon>Pseudomonadota</taxon>
        <taxon>Alphaproteobacteria</taxon>
        <taxon>Rhodobacterales</taxon>
        <taxon>Paracoccaceae</taxon>
        <taxon>Paroceanicella</taxon>
    </lineage>
</organism>
<evidence type="ECO:0000313" key="3">
    <source>
        <dbReference type="EMBL" id="QDL93033.1"/>
    </source>
</evidence>
<feature type="transmembrane region" description="Helical" evidence="2">
    <location>
        <begin position="320"/>
        <end position="338"/>
    </location>
</feature>
<dbReference type="OrthoDB" id="9775975at2"/>
<keyword evidence="2" id="KW-0472">Membrane</keyword>
<evidence type="ECO:0008006" key="5">
    <source>
        <dbReference type="Google" id="ProtNLM"/>
    </source>
</evidence>
<keyword evidence="2" id="KW-1133">Transmembrane helix</keyword>
<dbReference type="PANTHER" id="PTHR38592">
    <property type="entry name" value="BLL4819 PROTEIN"/>
    <property type="match status" value="1"/>
</dbReference>
<feature type="transmembrane region" description="Helical" evidence="2">
    <location>
        <begin position="537"/>
        <end position="558"/>
    </location>
</feature>
<feature type="transmembrane region" description="Helical" evidence="2">
    <location>
        <begin position="292"/>
        <end position="313"/>
    </location>
</feature>
<reference evidence="3 4" key="1">
    <citation type="submission" date="2019-06" db="EMBL/GenBank/DDBJ databases">
        <title>Genome sequence of Rhodobacteraceae bacterium D4M1.</title>
        <authorList>
            <person name="Cao J."/>
        </authorList>
    </citation>
    <scope>NUCLEOTIDE SEQUENCE [LARGE SCALE GENOMIC DNA]</scope>
    <source>
        <strain evidence="3 4">D4M1</strain>
    </source>
</reference>
<dbReference type="EMBL" id="CP040818">
    <property type="protein sequence ID" value="QDL93033.1"/>
    <property type="molecule type" value="Genomic_DNA"/>
</dbReference>
<feature type="transmembrane region" description="Helical" evidence="2">
    <location>
        <begin position="103"/>
        <end position="126"/>
    </location>
</feature>
<dbReference type="AlphaFoldDB" id="A0A5B8G2Z4"/>
<feature type="transmembrane region" description="Helical" evidence="2">
    <location>
        <begin position="513"/>
        <end position="531"/>
    </location>
</feature>
<feature type="transmembrane region" description="Helical" evidence="2">
    <location>
        <begin position="174"/>
        <end position="192"/>
    </location>
</feature>
<feature type="transmembrane region" description="Helical" evidence="2">
    <location>
        <begin position="236"/>
        <end position="254"/>
    </location>
</feature>
<evidence type="ECO:0000256" key="2">
    <source>
        <dbReference type="SAM" id="Phobius"/>
    </source>
</evidence>
<keyword evidence="4" id="KW-1185">Reference proteome</keyword>
<proteinExistence type="predicted"/>
<keyword evidence="2" id="KW-0812">Transmembrane</keyword>
<name>A0A5B8G2Z4_9RHOB</name>
<protein>
    <recommendedName>
        <fullName evidence="5">OpgC domain-containing protein</fullName>
    </recommendedName>
</protein>
<dbReference type="InterPro" id="IPR014550">
    <property type="entry name" value="UCP028704_OpgC"/>
</dbReference>
<evidence type="ECO:0000313" key="4">
    <source>
        <dbReference type="Proteomes" id="UP000305888"/>
    </source>
</evidence>
<feature type="transmembrane region" description="Helical" evidence="2">
    <location>
        <begin position="465"/>
        <end position="485"/>
    </location>
</feature>
<feature type="transmembrane region" description="Helical" evidence="2">
    <location>
        <begin position="261"/>
        <end position="280"/>
    </location>
</feature>
<sequence length="592" mass="62902">MTRPHDALLANDREALSAAPAPDAPGPSDLPAPGQGQAAPVSAAEAPAPAALKTVARGADAPGPAGSGPSGSAQAAAARRGRGAEPPARAVAPPRPRDPRLDFFRGLAMFIILMAHTPGNAWTLWIPARFGFSDATEIFVFCSGFASARAFGPVFLQAGWWLGTARILQRVWQVYWAQIGMVLVTVGFLLAVDRYGLGTQGVRYVALLPLEPLFERTDAALLGLLTLTWVPNFFDILPMYIVILALVPGVMLIAGRFGPGAVAVVVITAWAVAQTGALDLPSRPWAPEIPWFFNPFGWQLVFFTGFAFGMGWLKAPPVRAALVRLAALYVLLVVPFAWHQIHDGGWLPADWALREWIAGVRASIEPLWWKTEVGALRYLHFLALAYLAWVAVGPGGVRLTTGVRAPRAAGPALLAVCALVALLTLPYAWIEEIAALSPRLDAAVLRLLEAGAAGGGVSLVAPPVLVGPLQVLHLVALTVLGWAALGEARRRALCTAGVARVVPVVRKVGTQSLAVFMVSILLAQVNGWLLDLMGRDMLTWMAVNLWGCAVLVFTAYLVSWFKSQPWRRPGAGRAEAPSGAGAGAVGRVHFVD</sequence>
<feature type="compositionally biased region" description="Low complexity" evidence="1">
    <location>
        <begin position="31"/>
        <end position="64"/>
    </location>
</feature>
<feature type="region of interest" description="Disordered" evidence="1">
    <location>
        <begin position="1"/>
        <end position="97"/>
    </location>
</feature>
<feature type="compositionally biased region" description="Low complexity" evidence="1">
    <location>
        <begin position="70"/>
        <end position="92"/>
    </location>
</feature>
<evidence type="ECO:0000256" key="1">
    <source>
        <dbReference type="SAM" id="MobiDB-lite"/>
    </source>
</evidence>
<feature type="transmembrane region" description="Helical" evidence="2">
    <location>
        <begin position="409"/>
        <end position="430"/>
    </location>
</feature>
<dbReference type="Proteomes" id="UP000305888">
    <property type="component" value="Chromosome"/>
</dbReference>
<gene>
    <name evidence="3" type="ORF">FDP22_15320</name>
</gene>
<feature type="transmembrane region" description="Helical" evidence="2">
    <location>
        <begin position="378"/>
        <end position="397"/>
    </location>
</feature>
<accession>A0A5B8G2Z4</accession>
<feature type="compositionally biased region" description="Basic and acidic residues" evidence="1">
    <location>
        <begin position="1"/>
        <end position="15"/>
    </location>
</feature>
<dbReference type="Pfam" id="PF10129">
    <property type="entry name" value="OpgC_C"/>
    <property type="match status" value="1"/>
</dbReference>